<gene>
    <name evidence="1" type="ORF">GCM10022210_09790</name>
</gene>
<evidence type="ECO:0000313" key="2">
    <source>
        <dbReference type="Proteomes" id="UP001500742"/>
    </source>
</evidence>
<evidence type="ECO:0000313" key="1">
    <source>
        <dbReference type="EMBL" id="GAA3963657.1"/>
    </source>
</evidence>
<evidence type="ECO:0008006" key="3">
    <source>
        <dbReference type="Google" id="ProtNLM"/>
    </source>
</evidence>
<keyword evidence="2" id="KW-1185">Reference proteome</keyword>
<accession>A0ABP7PD84</accession>
<organism evidence="1 2">
    <name type="scientific">Mucilaginibacter dorajii</name>
    <dbReference type="NCBI Taxonomy" id="692994"/>
    <lineage>
        <taxon>Bacteria</taxon>
        <taxon>Pseudomonadati</taxon>
        <taxon>Bacteroidota</taxon>
        <taxon>Sphingobacteriia</taxon>
        <taxon>Sphingobacteriales</taxon>
        <taxon>Sphingobacteriaceae</taxon>
        <taxon>Mucilaginibacter</taxon>
    </lineage>
</organism>
<proteinExistence type="predicted"/>
<dbReference type="SUPFAM" id="SSF48452">
    <property type="entry name" value="TPR-like"/>
    <property type="match status" value="1"/>
</dbReference>
<name>A0ABP7PD84_9SPHI</name>
<dbReference type="InterPro" id="IPR011990">
    <property type="entry name" value="TPR-like_helical_dom_sf"/>
</dbReference>
<reference evidence="2" key="1">
    <citation type="journal article" date="2019" name="Int. J. Syst. Evol. Microbiol.">
        <title>The Global Catalogue of Microorganisms (GCM) 10K type strain sequencing project: providing services to taxonomists for standard genome sequencing and annotation.</title>
        <authorList>
            <consortium name="The Broad Institute Genomics Platform"/>
            <consortium name="The Broad Institute Genome Sequencing Center for Infectious Disease"/>
            <person name="Wu L."/>
            <person name="Ma J."/>
        </authorList>
    </citation>
    <scope>NUCLEOTIDE SEQUENCE [LARGE SCALE GENOMIC DNA]</scope>
    <source>
        <strain evidence="2">JCM 16601</strain>
    </source>
</reference>
<dbReference type="Gene3D" id="1.25.40.10">
    <property type="entry name" value="Tetratricopeptide repeat domain"/>
    <property type="match status" value="1"/>
</dbReference>
<sequence>MDFDPDNEVVKLCAQGMMTEGEGKLDEAHELFMQAWGIASNDFEHFTAAHYVARNQQQLQDKLHWNVVSLQYALKIDDEVIASYFPSLYLNFGKSYEDLGENELALKNYIYAKEASHYLAVDGYGNMINAGIEAGIKRNS</sequence>
<dbReference type="Proteomes" id="UP001500742">
    <property type="component" value="Unassembled WGS sequence"/>
</dbReference>
<dbReference type="RefSeq" id="WP_259091208.1">
    <property type="nucleotide sequence ID" value="NZ_BAAAZC010000007.1"/>
</dbReference>
<protein>
    <recommendedName>
        <fullName evidence="3">rRNA adenine methyltransferase</fullName>
    </recommendedName>
</protein>
<dbReference type="EMBL" id="BAAAZC010000007">
    <property type="protein sequence ID" value="GAA3963657.1"/>
    <property type="molecule type" value="Genomic_DNA"/>
</dbReference>
<comment type="caution">
    <text evidence="1">The sequence shown here is derived from an EMBL/GenBank/DDBJ whole genome shotgun (WGS) entry which is preliminary data.</text>
</comment>